<keyword evidence="6" id="KW-0158">Chromosome</keyword>
<feature type="region of interest" description="Disordered" evidence="16">
    <location>
        <begin position="783"/>
        <end position="998"/>
    </location>
</feature>
<dbReference type="GO" id="GO:0140955">
    <property type="term" value="F:histone H3K36 trimethyltransferase activity"/>
    <property type="evidence" value="ECO:0007669"/>
    <property type="project" value="UniProtKB-EC"/>
</dbReference>
<dbReference type="Pfam" id="PF08236">
    <property type="entry name" value="SRI"/>
    <property type="match status" value="1"/>
</dbReference>
<dbReference type="Proteomes" id="UP000664534">
    <property type="component" value="Unassembled WGS sequence"/>
</dbReference>
<evidence type="ECO:0000313" key="22">
    <source>
        <dbReference type="Proteomes" id="UP000664534"/>
    </source>
</evidence>
<keyword evidence="7" id="KW-0678">Repressor</keyword>
<comment type="subcellular location">
    <subcellularLocation>
        <location evidence="3">Chromosome</location>
    </subcellularLocation>
    <subcellularLocation>
        <location evidence="2">Nucleus</location>
    </subcellularLocation>
</comment>
<dbReference type="Gene3D" id="2.170.270.10">
    <property type="entry name" value="SET domain"/>
    <property type="match status" value="1"/>
</dbReference>
<evidence type="ECO:0000256" key="15">
    <source>
        <dbReference type="ARBA" id="ARBA00047545"/>
    </source>
</evidence>
<evidence type="ECO:0000259" key="17">
    <source>
        <dbReference type="PROSITE" id="PS50020"/>
    </source>
</evidence>
<dbReference type="GO" id="GO:0005634">
    <property type="term" value="C:nucleus"/>
    <property type="evidence" value="ECO:0007669"/>
    <property type="project" value="UniProtKB-SubCell"/>
</dbReference>
<evidence type="ECO:0000256" key="11">
    <source>
        <dbReference type="ARBA" id="ARBA00023015"/>
    </source>
</evidence>
<dbReference type="Pfam" id="PF00397">
    <property type="entry name" value="WW"/>
    <property type="match status" value="1"/>
</dbReference>
<evidence type="ECO:0000259" key="18">
    <source>
        <dbReference type="PROSITE" id="PS50280"/>
    </source>
</evidence>
<dbReference type="EC" id="2.1.1.359" evidence="4"/>
<keyword evidence="13" id="KW-0539">Nucleus</keyword>
<dbReference type="SMART" id="SM00570">
    <property type="entry name" value="AWS"/>
    <property type="match status" value="1"/>
</dbReference>
<evidence type="ECO:0000256" key="5">
    <source>
        <dbReference type="ARBA" id="ARBA00018028"/>
    </source>
</evidence>
<evidence type="ECO:0000259" key="19">
    <source>
        <dbReference type="PROSITE" id="PS50868"/>
    </source>
</evidence>
<evidence type="ECO:0000256" key="12">
    <source>
        <dbReference type="ARBA" id="ARBA00023163"/>
    </source>
</evidence>
<feature type="domain" description="Post-SET" evidence="19">
    <location>
        <begin position="324"/>
        <end position="340"/>
    </location>
</feature>
<feature type="compositionally biased region" description="Low complexity" evidence="16">
    <location>
        <begin position="44"/>
        <end position="61"/>
    </location>
</feature>
<evidence type="ECO:0000256" key="2">
    <source>
        <dbReference type="ARBA" id="ARBA00004123"/>
    </source>
</evidence>
<dbReference type="SUPFAM" id="SSF82199">
    <property type="entry name" value="SET domain"/>
    <property type="match status" value="1"/>
</dbReference>
<feature type="compositionally biased region" description="Basic residues" evidence="16">
    <location>
        <begin position="551"/>
        <end position="565"/>
    </location>
</feature>
<dbReference type="InterPro" id="IPR013257">
    <property type="entry name" value="SRI"/>
</dbReference>
<dbReference type="SMART" id="SM00456">
    <property type="entry name" value="WW"/>
    <property type="match status" value="1"/>
</dbReference>
<comment type="caution">
    <text evidence="21">The sequence shown here is derived from an EMBL/GenBank/DDBJ whole genome shotgun (WGS) entry which is preliminary data.</text>
</comment>
<dbReference type="OrthoDB" id="422362at2759"/>
<keyword evidence="12" id="KW-0804">Transcription</keyword>
<feature type="region of interest" description="Disordered" evidence="16">
    <location>
        <begin position="1"/>
        <end position="78"/>
    </location>
</feature>
<dbReference type="CDD" id="cd00201">
    <property type="entry name" value="WW"/>
    <property type="match status" value="1"/>
</dbReference>
<evidence type="ECO:0000259" key="20">
    <source>
        <dbReference type="PROSITE" id="PS51215"/>
    </source>
</evidence>
<dbReference type="PROSITE" id="PS51568">
    <property type="entry name" value="SAM_MT43_SET2_1"/>
    <property type="match status" value="1"/>
</dbReference>
<dbReference type="InterPro" id="IPR036020">
    <property type="entry name" value="WW_dom_sf"/>
</dbReference>
<accession>A0A8H3EIW7</accession>
<proteinExistence type="predicted"/>
<dbReference type="PROSITE" id="PS51215">
    <property type="entry name" value="AWS"/>
    <property type="match status" value="1"/>
</dbReference>
<keyword evidence="8 21" id="KW-0489">Methyltransferase</keyword>
<evidence type="ECO:0000256" key="7">
    <source>
        <dbReference type="ARBA" id="ARBA00022491"/>
    </source>
</evidence>
<dbReference type="PROSITE" id="PS50020">
    <property type="entry name" value="WW_DOMAIN_2"/>
    <property type="match status" value="1"/>
</dbReference>
<feature type="domain" description="SET" evidence="18">
    <location>
        <begin position="200"/>
        <end position="317"/>
    </location>
</feature>
<dbReference type="Pfam" id="PF17907">
    <property type="entry name" value="AWS"/>
    <property type="match status" value="1"/>
</dbReference>
<dbReference type="Gene3D" id="2.20.70.10">
    <property type="match status" value="1"/>
</dbReference>
<dbReference type="GO" id="GO:0006355">
    <property type="term" value="P:regulation of DNA-templated transcription"/>
    <property type="evidence" value="ECO:0007669"/>
    <property type="project" value="InterPro"/>
</dbReference>
<evidence type="ECO:0000313" key="21">
    <source>
        <dbReference type="EMBL" id="CAF9904862.1"/>
    </source>
</evidence>
<dbReference type="GO" id="GO:0032259">
    <property type="term" value="P:methylation"/>
    <property type="evidence" value="ECO:0007669"/>
    <property type="project" value="UniProtKB-KW"/>
</dbReference>
<evidence type="ECO:0000256" key="1">
    <source>
        <dbReference type="ARBA" id="ARBA00003901"/>
    </source>
</evidence>
<dbReference type="InterPro" id="IPR006560">
    <property type="entry name" value="AWS_dom"/>
</dbReference>
<dbReference type="GO" id="GO:0005694">
    <property type="term" value="C:chromosome"/>
    <property type="evidence" value="ECO:0007669"/>
    <property type="project" value="UniProtKB-SubCell"/>
</dbReference>
<dbReference type="SMART" id="SM00508">
    <property type="entry name" value="PostSET"/>
    <property type="match status" value="1"/>
</dbReference>
<dbReference type="Pfam" id="PF00856">
    <property type="entry name" value="SET"/>
    <property type="match status" value="1"/>
</dbReference>
<protein>
    <recommendedName>
        <fullName evidence="5">Histone-lysine N-methyltransferase, H3 lysine-36 specific</fullName>
        <ecNumber evidence="4">2.1.1.359</ecNumber>
    </recommendedName>
    <alternativeName>
        <fullName evidence="14">SET domain-containing protein 2</fullName>
    </alternativeName>
</protein>
<feature type="region of interest" description="Disordered" evidence="16">
    <location>
        <begin position="524"/>
        <end position="597"/>
    </location>
</feature>
<evidence type="ECO:0000256" key="6">
    <source>
        <dbReference type="ARBA" id="ARBA00022454"/>
    </source>
</evidence>
<evidence type="ECO:0000256" key="14">
    <source>
        <dbReference type="ARBA" id="ARBA00030091"/>
    </source>
</evidence>
<feature type="compositionally biased region" description="Basic residues" evidence="16">
    <location>
        <begin position="1"/>
        <end position="10"/>
    </location>
</feature>
<dbReference type="PROSITE" id="PS01159">
    <property type="entry name" value="WW_DOMAIN_1"/>
    <property type="match status" value="1"/>
</dbReference>
<dbReference type="InterPro" id="IPR025788">
    <property type="entry name" value="Set2_fungi"/>
</dbReference>
<dbReference type="FunFam" id="2.170.270.10:FF:000033">
    <property type="entry name" value="Histone-lysine N-methyltransferase"/>
    <property type="match status" value="1"/>
</dbReference>
<evidence type="ECO:0000256" key="4">
    <source>
        <dbReference type="ARBA" id="ARBA00012178"/>
    </source>
</evidence>
<dbReference type="PANTHER" id="PTHR22884">
    <property type="entry name" value="SET DOMAIN PROTEINS"/>
    <property type="match status" value="1"/>
</dbReference>
<dbReference type="Gene3D" id="1.10.1740.100">
    <property type="entry name" value="Set2, Rpb1 interacting domain"/>
    <property type="match status" value="1"/>
</dbReference>
<feature type="compositionally biased region" description="Acidic residues" evidence="16">
    <location>
        <begin position="818"/>
        <end position="834"/>
    </location>
</feature>
<reference evidence="21" key="1">
    <citation type="submission" date="2021-03" db="EMBL/GenBank/DDBJ databases">
        <authorList>
            <person name="Tagirdzhanova G."/>
        </authorList>
    </citation>
    <scope>NUCLEOTIDE SEQUENCE</scope>
</reference>
<dbReference type="PROSITE" id="PS50868">
    <property type="entry name" value="POST_SET"/>
    <property type="match status" value="1"/>
</dbReference>
<feature type="region of interest" description="Disordered" evidence="16">
    <location>
        <begin position="665"/>
        <end position="694"/>
    </location>
</feature>
<dbReference type="SUPFAM" id="SSF51045">
    <property type="entry name" value="WW domain"/>
    <property type="match status" value="1"/>
</dbReference>
<dbReference type="PROSITE" id="PS50280">
    <property type="entry name" value="SET"/>
    <property type="match status" value="1"/>
</dbReference>
<dbReference type="InterPro" id="IPR038190">
    <property type="entry name" value="SRI_sf"/>
</dbReference>
<evidence type="ECO:0000256" key="3">
    <source>
        <dbReference type="ARBA" id="ARBA00004286"/>
    </source>
</evidence>
<dbReference type="FunFam" id="1.10.1740.100:FF:000002">
    <property type="entry name" value="Histone-lysine N-methyltransferase"/>
    <property type="match status" value="1"/>
</dbReference>
<feature type="compositionally biased region" description="Basic and acidic residues" evidence="16">
    <location>
        <begin position="11"/>
        <end position="40"/>
    </location>
</feature>
<evidence type="ECO:0000256" key="16">
    <source>
        <dbReference type="SAM" id="MobiDB-lite"/>
    </source>
</evidence>
<dbReference type="AlphaFoldDB" id="A0A8H3EIW7"/>
<feature type="domain" description="WW" evidence="17">
    <location>
        <begin position="605"/>
        <end position="637"/>
    </location>
</feature>
<feature type="compositionally biased region" description="Basic and acidic residues" evidence="16">
    <location>
        <begin position="988"/>
        <end position="998"/>
    </location>
</feature>
<dbReference type="SMART" id="SM00317">
    <property type="entry name" value="SET"/>
    <property type="match status" value="1"/>
</dbReference>
<dbReference type="InterPro" id="IPR003616">
    <property type="entry name" value="Post-SET_dom"/>
</dbReference>
<comment type="function">
    <text evidence="1">Histone methyltransferase that trimethylates histone H3 'Lys-36' forming H3K36me3. Involved in transcription elongation as well as in transcription repression.</text>
</comment>
<feature type="compositionally biased region" description="Basic and acidic residues" evidence="16">
    <location>
        <begin position="540"/>
        <end position="550"/>
    </location>
</feature>
<feature type="compositionally biased region" description="Basic and acidic residues" evidence="16">
    <location>
        <begin position="783"/>
        <end position="800"/>
    </location>
</feature>
<sequence>MKENKRSRKQKVLENRVEELRLENGDAPGRLETEIKKEATHSNTSSPRDTSMDSSSKSPMKIDIPTHSPSTGSEKQEIVGGEVTVKLEPGQPPKLARSSSQKIISKPAPLFHDHPSKTEESKHTFQVLEQCSYTSKYIGSTEHGSMDCDCAEEWDSFTRTNSACGHDSDCINRATKMECVGDCGCGAECQNQRFQRRQFADVTVFKTEKKGYGLRADTDLNADDFIYEYIGEVIDEARFRRRMVQYDEEGIKHFYFMSLTKGEFVDATKKGNLGRFCNHSCNPNCYVDKWVVGEKLRMGIFAERKIKAGEELVFNYNVDRYGTDPQPCYCGEPNCTGFIGGKTQTERATKLSNTTIEALGIEDGDGWDTAVAKKTRKKRAGEEDEEYVNNVQPKSLDEDGVTKVMATLMQCREKWIAVKLLGRIQRCDDERVRNRVVKMHGYQILNSALTLWKDDFNVILQVFDILGKFPLLTRNKINDSKIETTVESLKACDDDIVRLQAQALLDSWSKLEVAYRIPRKKRDVLNNTTTNTPEYTNRLGRRDSSREERKARSRSRSRSKSRSRSRSIDAPKGPAAPNGPRTNFPQRGPGFYNGPRGPYRPRAFGALPEGWFAAQDDDGRTYYYDLSGKTTWQRPTMIARPPPPPPKPTSTNKALEDIINQITSAKANTPKEKTAPSVTPQAVNGDAKKDNKGGLEKWRTYSEEKQKKLYENTLFPHIKYVMDKFKGKLPKDDLKRFAKEISKKLVSSDFKNHRVEDPTKISTRQEKQVKKYVKEYFDKAVAKKREHEKKKAERSSKEGESAASPTAVTVAHVKKEEEESDGDQDMAMSDDDEYDKPKQESATPVTPLDQLLQAEGLKRKRAKDEDPVDMKLEDNEATPSKRLKSESPPPPPPPPPPPADGTPPDSMFFSNGGMDDINRHSYEANRSQGDTESMGMSPENNSDAPPHHPTSDDTARAVQDDVDISSHAHTPDTPIEHEGIFGGNGQRHLSDIEVHGAA</sequence>
<dbReference type="InterPro" id="IPR046341">
    <property type="entry name" value="SET_dom_sf"/>
</dbReference>
<dbReference type="InterPro" id="IPR001202">
    <property type="entry name" value="WW_dom"/>
</dbReference>
<feature type="compositionally biased region" description="Pro residues" evidence="16">
    <location>
        <begin position="887"/>
        <end position="901"/>
    </location>
</feature>
<dbReference type="EMBL" id="CAJPDT010000001">
    <property type="protein sequence ID" value="CAF9904862.1"/>
    <property type="molecule type" value="Genomic_DNA"/>
</dbReference>
<comment type="catalytic activity">
    <reaction evidence="15">
        <text>L-lysyl(36)-[histone H3] + 3 S-adenosyl-L-methionine = N(6),N(6),N(6)-trimethyl-L-lysyl(36)-[histone H3] + 3 S-adenosyl-L-homocysteine + 3 H(+)</text>
        <dbReference type="Rhea" id="RHEA:60324"/>
        <dbReference type="Rhea" id="RHEA-COMP:9785"/>
        <dbReference type="Rhea" id="RHEA-COMP:15536"/>
        <dbReference type="ChEBI" id="CHEBI:15378"/>
        <dbReference type="ChEBI" id="CHEBI:29969"/>
        <dbReference type="ChEBI" id="CHEBI:57856"/>
        <dbReference type="ChEBI" id="CHEBI:59789"/>
        <dbReference type="ChEBI" id="CHEBI:61961"/>
        <dbReference type="EC" id="2.1.1.359"/>
    </reaction>
</comment>
<dbReference type="InterPro" id="IPR044437">
    <property type="entry name" value="SETD2/Set2_SET"/>
</dbReference>
<feature type="compositionally biased region" description="Basic and acidic residues" evidence="16">
    <location>
        <begin position="862"/>
        <end position="874"/>
    </location>
</feature>
<feature type="compositionally biased region" description="Basic and acidic residues" evidence="16">
    <location>
        <begin position="945"/>
        <end position="979"/>
    </location>
</feature>
<name>A0A8H3EIW7_9LECA</name>
<keyword evidence="10" id="KW-0949">S-adenosyl-L-methionine</keyword>
<feature type="domain" description="AWS" evidence="20">
    <location>
        <begin position="143"/>
        <end position="198"/>
    </location>
</feature>
<dbReference type="CDD" id="cd19172">
    <property type="entry name" value="SET_SETD2"/>
    <property type="match status" value="1"/>
</dbReference>
<evidence type="ECO:0000256" key="13">
    <source>
        <dbReference type="ARBA" id="ARBA00023242"/>
    </source>
</evidence>
<evidence type="ECO:0000256" key="8">
    <source>
        <dbReference type="ARBA" id="ARBA00022603"/>
    </source>
</evidence>
<keyword evidence="11" id="KW-0805">Transcription regulation</keyword>
<keyword evidence="22" id="KW-1185">Reference proteome</keyword>
<gene>
    <name evidence="21" type="primary">SET2</name>
    <name evidence="21" type="ORF">IMSHALPRED_000194</name>
</gene>
<evidence type="ECO:0000256" key="10">
    <source>
        <dbReference type="ARBA" id="ARBA00022691"/>
    </source>
</evidence>
<dbReference type="InterPro" id="IPR001214">
    <property type="entry name" value="SET_dom"/>
</dbReference>
<keyword evidence="9" id="KW-0808">Transferase</keyword>
<evidence type="ECO:0000256" key="9">
    <source>
        <dbReference type="ARBA" id="ARBA00022679"/>
    </source>
</evidence>
<organism evidence="21 22">
    <name type="scientific">Imshaugia aleurites</name>
    <dbReference type="NCBI Taxonomy" id="172621"/>
    <lineage>
        <taxon>Eukaryota</taxon>
        <taxon>Fungi</taxon>
        <taxon>Dikarya</taxon>
        <taxon>Ascomycota</taxon>
        <taxon>Pezizomycotina</taxon>
        <taxon>Lecanoromycetes</taxon>
        <taxon>OSLEUM clade</taxon>
        <taxon>Lecanoromycetidae</taxon>
        <taxon>Lecanorales</taxon>
        <taxon>Lecanorineae</taxon>
        <taxon>Parmeliaceae</taxon>
        <taxon>Imshaugia</taxon>
    </lineage>
</organism>
<dbReference type="InterPro" id="IPR050777">
    <property type="entry name" value="SET2_Histone-Lys_MeTrsfase"/>
</dbReference>